<accession>A0A0C9WT49</accession>
<reference evidence="3" key="2">
    <citation type="submission" date="2015-01" db="EMBL/GenBank/DDBJ databases">
        <title>Evolutionary Origins and Diversification of the Mycorrhizal Mutualists.</title>
        <authorList>
            <consortium name="DOE Joint Genome Institute"/>
            <consortium name="Mycorrhizal Genomics Consortium"/>
            <person name="Kohler A."/>
            <person name="Kuo A."/>
            <person name="Nagy L.G."/>
            <person name="Floudas D."/>
            <person name="Copeland A."/>
            <person name="Barry K.W."/>
            <person name="Cichocki N."/>
            <person name="Veneault-Fourrey C."/>
            <person name="LaButti K."/>
            <person name="Lindquist E.A."/>
            <person name="Lipzen A."/>
            <person name="Lundell T."/>
            <person name="Morin E."/>
            <person name="Murat C."/>
            <person name="Riley R."/>
            <person name="Ohm R."/>
            <person name="Sun H."/>
            <person name="Tunlid A."/>
            <person name="Henrissat B."/>
            <person name="Grigoriev I.V."/>
            <person name="Hibbett D.S."/>
            <person name="Martin F."/>
        </authorList>
    </citation>
    <scope>NUCLEOTIDE SEQUENCE [LARGE SCALE GENOMIC DNA]</scope>
    <source>
        <strain evidence="3">LaAM-08-1</strain>
    </source>
</reference>
<dbReference type="PANTHER" id="PTHR31912">
    <property type="entry name" value="IP13529P"/>
    <property type="match status" value="1"/>
</dbReference>
<feature type="compositionally biased region" description="Acidic residues" evidence="1">
    <location>
        <begin position="883"/>
        <end position="895"/>
    </location>
</feature>
<evidence type="ECO:0000313" key="2">
    <source>
        <dbReference type="EMBL" id="KIK02140.1"/>
    </source>
</evidence>
<dbReference type="HOGENOM" id="CLU_004591_2_0_1"/>
<dbReference type="EMBL" id="KN838596">
    <property type="protein sequence ID" value="KIK02140.1"/>
    <property type="molecule type" value="Genomic_DNA"/>
</dbReference>
<dbReference type="STRING" id="1095629.A0A0C9WT49"/>
<keyword evidence="3" id="KW-1185">Reference proteome</keyword>
<organism evidence="2 3">
    <name type="scientific">Laccaria amethystina LaAM-08-1</name>
    <dbReference type="NCBI Taxonomy" id="1095629"/>
    <lineage>
        <taxon>Eukaryota</taxon>
        <taxon>Fungi</taxon>
        <taxon>Dikarya</taxon>
        <taxon>Basidiomycota</taxon>
        <taxon>Agaricomycotina</taxon>
        <taxon>Agaricomycetes</taxon>
        <taxon>Agaricomycetidae</taxon>
        <taxon>Agaricales</taxon>
        <taxon>Agaricineae</taxon>
        <taxon>Hydnangiaceae</taxon>
        <taxon>Laccaria</taxon>
    </lineage>
</organism>
<gene>
    <name evidence="2" type="ORF">K443DRAFT_122032</name>
</gene>
<evidence type="ECO:0000256" key="1">
    <source>
        <dbReference type="SAM" id="MobiDB-lite"/>
    </source>
</evidence>
<dbReference type="Proteomes" id="UP000054477">
    <property type="component" value="Unassembled WGS sequence"/>
</dbReference>
<dbReference type="PANTHER" id="PTHR31912:SF34">
    <property type="entry name" value="NOTOCHORD-RELATED PROTEIN"/>
    <property type="match status" value="1"/>
</dbReference>
<feature type="region of interest" description="Disordered" evidence="1">
    <location>
        <begin position="872"/>
        <end position="910"/>
    </location>
</feature>
<evidence type="ECO:0000313" key="3">
    <source>
        <dbReference type="Proteomes" id="UP000054477"/>
    </source>
</evidence>
<name>A0A0C9WT49_9AGAR</name>
<sequence>MSVVSSAKKMMCWGKQVEDLLQQAEHEDEFGAGDSDDITMTNVMDEFRSLGLEEEGNTDDIQDYFSQVPINHDYDPFLNKLMMLLDILDNLPQLRMSSNQFKMILWLLKEAGVAHVPSYAGFRKLQNELRDLCGSTPQQHTSSLGNIFYVNDVRESVVWDFANPEIAKHLHLYPEETTGPISEVWQAEHWKEFKPSELTPMFSRGLWQFFIDEVSELDDGRLAIPRNWIMRNGELHADSNDVVMTPYSCKSVQVLLHRLETAPVPTMPNKLRELAGDNDLVVVMIPLWADDVCGNKSKQYNKHINIYSVNSNLPGKLLQQEFFVRFVSTSPHATSPEQFSVLKDQIKQNEIVVLFCGSQDYPLIIHSSLKKLHTWGVMPTVPAVNALQEGQVGIKRTANNIRAQLEKQIDLAIPSRIGCFHLCQSLFASPILSIHGLDPSQDTPVEILHTILLGIVKYVWYMLHSNWSEVEQNLFTIRFQSTDIDGLSVPPIRAAYVMQYRNALIGKHFKTQMQTLPFHVHDITSPSQFALVKAVAELGALLWVHEIDDMKQYLSDLEILIGNVLDAFGDVDPAKIIIKMKLHILPHIIEDILRYGPAIRNSTEHILSGGYWKQDGVWVQAGESVQMVLQKDPIIQRHLGWVPPLKIVSGSVRCEGKKKSPPIPWTETKASNFRSGVTSTILPDSLWRQGLSLTAQSGDQCSILSWVFARDNQEKLTIGGICEIIMLDIGTSSAQGLVTLELFNVGSEPHPAFNLPVLSQPPDGPTHIVISTQATALQAQRQEHELTLRMNKFISHADDNHFLICTYALHNANMLHQALPCILIRLKPLYEDRRAHHYDVAARLHISQTAKRSVTQQKRKATLAAKKARNEALNLNNAHSDLEPEAEDLPNEDGGVEGVAGILKGKRKRQ</sequence>
<dbReference type="OrthoDB" id="2506088at2759"/>
<dbReference type="AlphaFoldDB" id="A0A0C9WT49"/>
<proteinExistence type="predicted"/>
<protein>
    <submittedName>
        <fullName evidence="2">Uncharacterized protein</fullName>
    </submittedName>
</protein>
<reference evidence="2 3" key="1">
    <citation type="submission" date="2014-04" db="EMBL/GenBank/DDBJ databases">
        <authorList>
            <consortium name="DOE Joint Genome Institute"/>
            <person name="Kuo A."/>
            <person name="Kohler A."/>
            <person name="Nagy L.G."/>
            <person name="Floudas D."/>
            <person name="Copeland A."/>
            <person name="Barry K.W."/>
            <person name="Cichocki N."/>
            <person name="Veneault-Fourrey C."/>
            <person name="LaButti K."/>
            <person name="Lindquist E.A."/>
            <person name="Lipzen A."/>
            <person name="Lundell T."/>
            <person name="Morin E."/>
            <person name="Murat C."/>
            <person name="Sun H."/>
            <person name="Tunlid A."/>
            <person name="Henrissat B."/>
            <person name="Grigoriev I.V."/>
            <person name="Hibbett D.S."/>
            <person name="Martin F."/>
            <person name="Nordberg H.P."/>
            <person name="Cantor M.N."/>
            <person name="Hua S.X."/>
        </authorList>
    </citation>
    <scope>NUCLEOTIDE SEQUENCE [LARGE SCALE GENOMIC DNA]</scope>
    <source>
        <strain evidence="2 3">LaAM-08-1</strain>
    </source>
</reference>